<dbReference type="GO" id="GO:0032259">
    <property type="term" value="P:methylation"/>
    <property type="evidence" value="ECO:0007669"/>
    <property type="project" value="UniProtKB-KW"/>
</dbReference>
<feature type="domain" description="Methyltransferase type 11" evidence="9">
    <location>
        <begin position="53"/>
        <end position="145"/>
    </location>
</feature>
<dbReference type="CDD" id="cd02440">
    <property type="entry name" value="AdoMet_MTases"/>
    <property type="match status" value="1"/>
</dbReference>
<dbReference type="Proteomes" id="UP001150830">
    <property type="component" value="Unassembled WGS sequence"/>
</dbReference>
<dbReference type="HAMAP" id="MF_00835">
    <property type="entry name" value="BioC"/>
    <property type="match status" value="1"/>
</dbReference>
<keyword evidence="7 8" id="KW-0093">Biotin biosynthesis</keyword>
<dbReference type="NCBIfam" id="TIGR02072">
    <property type="entry name" value="BioC"/>
    <property type="match status" value="1"/>
</dbReference>
<proteinExistence type="inferred from homology"/>
<accession>A0A9X3IQE1</accession>
<dbReference type="AlphaFoldDB" id="A0A9X3IQE1"/>
<keyword evidence="4 8" id="KW-0489">Methyltransferase</keyword>
<reference evidence="10" key="1">
    <citation type="submission" date="2022-11" db="EMBL/GenBank/DDBJ databases">
        <title>Parathalassolutuus dongxingensis gen. nov., sp. nov., a novel member of family Oceanospirillaceae isolated from a coastal shrimp pond in Guangxi, China.</title>
        <authorList>
            <person name="Chen H."/>
        </authorList>
    </citation>
    <scope>NUCLEOTIDE SEQUENCE</scope>
    <source>
        <strain evidence="10">G-43</strain>
    </source>
</reference>
<evidence type="ECO:0000256" key="7">
    <source>
        <dbReference type="ARBA" id="ARBA00022756"/>
    </source>
</evidence>
<comment type="catalytic activity">
    <reaction evidence="1 8">
        <text>malonyl-[ACP] + S-adenosyl-L-methionine = malonyl-[ACP] methyl ester + S-adenosyl-L-homocysteine</text>
        <dbReference type="Rhea" id="RHEA:17105"/>
        <dbReference type="Rhea" id="RHEA-COMP:9623"/>
        <dbReference type="Rhea" id="RHEA-COMP:9954"/>
        <dbReference type="ChEBI" id="CHEBI:57856"/>
        <dbReference type="ChEBI" id="CHEBI:59789"/>
        <dbReference type="ChEBI" id="CHEBI:78449"/>
        <dbReference type="ChEBI" id="CHEBI:78845"/>
        <dbReference type="EC" id="2.1.1.197"/>
    </reaction>
</comment>
<dbReference type="PANTHER" id="PTHR13090">
    <property type="entry name" value="ARGININE-HYDROXYLASE NDUFAF5, MITOCHONDRIAL"/>
    <property type="match status" value="1"/>
</dbReference>
<comment type="caution">
    <text evidence="10">The sequence shown here is derived from an EMBL/GenBank/DDBJ whole genome shotgun (WGS) entry which is preliminary data.</text>
</comment>
<keyword evidence="6 8" id="KW-0949">S-adenosyl-L-methionine</keyword>
<dbReference type="GO" id="GO:0010340">
    <property type="term" value="F:carboxyl-O-methyltransferase activity"/>
    <property type="evidence" value="ECO:0007669"/>
    <property type="project" value="UniProtKB-UniRule"/>
</dbReference>
<dbReference type="SUPFAM" id="SSF53335">
    <property type="entry name" value="S-adenosyl-L-methionine-dependent methyltransferases"/>
    <property type="match status" value="1"/>
</dbReference>
<dbReference type="InterPro" id="IPR013216">
    <property type="entry name" value="Methyltransf_11"/>
</dbReference>
<evidence type="ECO:0000256" key="8">
    <source>
        <dbReference type="HAMAP-Rule" id="MF_00835"/>
    </source>
</evidence>
<sequence>MTEFLRDKRQVSQQFNRAARCYDSAATVQQQAADTLLDLLQEQHLPLNGHWADIGCGTGYSFASLLKLGAGQVSGIDLASGMLETAAARKLPNIQLIQADADDLPLATDSQDGIFSSLMIQWSEHPQHTLQEWARVLKPGGTLAIATLLPGTHRELQTAWRKIDNFRHVNPFTSQHELTRSLFAAGLVMTRLHQHQIQPLYSNMSELLHTLKAIGATNVNQGRRPGLAGRALLRALDQHYPRNADGRLPLSYEVCWLLATKQPGYETAPNHRPWMEPYRRHQGKIPT</sequence>
<evidence type="ECO:0000256" key="3">
    <source>
        <dbReference type="ARBA" id="ARBA00012327"/>
    </source>
</evidence>
<dbReference type="GO" id="GO:0008757">
    <property type="term" value="F:S-adenosylmethionine-dependent methyltransferase activity"/>
    <property type="evidence" value="ECO:0007669"/>
    <property type="project" value="InterPro"/>
</dbReference>
<dbReference type="Gene3D" id="3.40.50.150">
    <property type="entry name" value="Vaccinia Virus protein VP39"/>
    <property type="match status" value="1"/>
</dbReference>
<evidence type="ECO:0000313" key="10">
    <source>
        <dbReference type="EMBL" id="MCY0963696.1"/>
    </source>
</evidence>
<dbReference type="InterPro" id="IPR011814">
    <property type="entry name" value="BioC"/>
</dbReference>
<evidence type="ECO:0000256" key="1">
    <source>
        <dbReference type="ARBA" id="ARBA00000852"/>
    </source>
</evidence>
<dbReference type="GO" id="GO:0009102">
    <property type="term" value="P:biotin biosynthetic process"/>
    <property type="evidence" value="ECO:0007669"/>
    <property type="project" value="UniProtKB-UniRule"/>
</dbReference>
<dbReference type="Pfam" id="PF08241">
    <property type="entry name" value="Methyltransf_11"/>
    <property type="match status" value="1"/>
</dbReference>
<evidence type="ECO:0000256" key="5">
    <source>
        <dbReference type="ARBA" id="ARBA00022679"/>
    </source>
</evidence>
<comment type="similarity">
    <text evidence="8">Belongs to the methyltransferase superfamily.</text>
</comment>
<dbReference type="InterPro" id="IPR050602">
    <property type="entry name" value="Malonyl-ACP_OMT"/>
</dbReference>
<dbReference type="PANTHER" id="PTHR13090:SF1">
    <property type="entry name" value="ARGININE-HYDROXYLASE NDUFAF5, MITOCHONDRIAL"/>
    <property type="match status" value="1"/>
</dbReference>
<evidence type="ECO:0000256" key="4">
    <source>
        <dbReference type="ARBA" id="ARBA00022603"/>
    </source>
</evidence>
<evidence type="ECO:0000259" key="9">
    <source>
        <dbReference type="Pfam" id="PF08241"/>
    </source>
</evidence>
<evidence type="ECO:0000256" key="2">
    <source>
        <dbReference type="ARBA" id="ARBA00004746"/>
    </source>
</evidence>
<keyword evidence="5 8" id="KW-0808">Transferase</keyword>
<comment type="function">
    <text evidence="8">Converts the free carboxyl group of a malonyl-thioester to its methyl ester by transfer of a methyl group from S-adenosyl-L-methionine (SAM). It allows to synthesize pimeloyl-ACP via the fatty acid synthetic pathway.</text>
</comment>
<dbReference type="EMBL" id="JAPNOA010000003">
    <property type="protein sequence ID" value="MCY0963696.1"/>
    <property type="molecule type" value="Genomic_DNA"/>
</dbReference>
<dbReference type="GO" id="GO:0102130">
    <property type="term" value="F:malonyl-CoA methyltransferase activity"/>
    <property type="evidence" value="ECO:0007669"/>
    <property type="project" value="UniProtKB-EC"/>
</dbReference>
<dbReference type="InterPro" id="IPR029063">
    <property type="entry name" value="SAM-dependent_MTases_sf"/>
</dbReference>
<evidence type="ECO:0000313" key="11">
    <source>
        <dbReference type="Proteomes" id="UP001150830"/>
    </source>
</evidence>
<organism evidence="10 11">
    <name type="scientific">Parathalassolituus penaei</name>
    <dbReference type="NCBI Taxonomy" id="2997323"/>
    <lineage>
        <taxon>Bacteria</taxon>
        <taxon>Pseudomonadati</taxon>
        <taxon>Pseudomonadota</taxon>
        <taxon>Gammaproteobacteria</taxon>
        <taxon>Oceanospirillales</taxon>
        <taxon>Oceanospirillaceae</taxon>
        <taxon>Parathalassolituus</taxon>
    </lineage>
</organism>
<dbReference type="RefSeq" id="WP_283171912.1">
    <property type="nucleotide sequence ID" value="NZ_JAPNOA010000003.1"/>
</dbReference>
<name>A0A9X3IQE1_9GAMM</name>
<gene>
    <name evidence="8 10" type="primary">bioC</name>
    <name evidence="10" type="ORF">OUO13_00640</name>
</gene>
<evidence type="ECO:0000256" key="6">
    <source>
        <dbReference type="ARBA" id="ARBA00022691"/>
    </source>
</evidence>
<dbReference type="EC" id="2.1.1.197" evidence="3 8"/>
<comment type="pathway">
    <text evidence="2 8">Cofactor biosynthesis; biotin biosynthesis.</text>
</comment>
<keyword evidence="11" id="KW-1185">Reference proteome</keyword>
<protein>
    <recommendedName>
        <fullName evidence="3 8">Malonyl-[acyl-carrier protein] O-methyltransferase</fullName>
        <shortName evidence="8">Malonyl-ACP O-methyltransferase</shortName>
        <ecNumber evidence="3 8">2.1.1.197</ecNumber>
    </recommendedName>
    <alternativeName>
        <fullName evidence="8">Biotin synthesis protein BioC</fullName>
    </alternativeName>
</protein>